<accession>A0A426XWS9</accession>
<dbReference type="AlphaFoldDB" id="A0A426XWS9"/>
<proteinExistence type="predicted"/>
<dbReference type="EMBL" id="AMZH03016830">
    <property type="protein sequence ID" value="RRT43914.1"/>
    <property type="molecule type" value="Genomic_DNA"/>
</dbReference>
<sequence>SILILAVGKEQRIHTCRQRRRQRITRLLERRNDWVPPTAQISSLLISPPSDHLYVAITLHVSASSRLPIRYYPHRHNSCDSHYNRTIDSKTYPGFREEREIETPTPELIDLEAEWVSEPFDLNSGGLISPRECGSPPLLARHTDRRAPFAPFRPSDRTLQLSKGTVEVAAEANGSTSLINKEDAITENGTHAVHADSGSEDTSKVVLHSSVERDEGPSFATENKVTDSSKVFRAFSLVFSSKLEE</sequence>
<organism evidence="1 2">
    <name type="scientific">Ensete ventricosum</name>
    <name type="common">Abyssinian banana</name>
    <name type="synonym">Musa ensete</name>
    <dbReference type="NCBI Taxonomy" id="4639"/>
    <lineage>
        <taxon>Eukaryota</taxon>
        <taxon>Viridiplantae</taxon>
        <taxon>Streptophyta</taxon>
        <taxon>Embryophyta</taxon>
        <taxon>Tracheophyta</taxon>
        <taxon>Spermatophyta</taxon>
        <taxon>Magnoliopsida</taxon>
        <taxon>Liliopsida</taxon>
        <taxon>Zingiberales</taxon>
        <taxon>Musaceae</taxon>
        <taxon>Ensete</taxon>
    </lineage>
</organism>
<name>A0A426XWS9_ENSVE</name>
<dbReference type="Proteomes" id="UP000287651">
    <property type="component" value="Unassembled WGS sequence"/>
</dbReference>
<gene>
    <name evidence="1" type="ORF">B296_00052625</name>
</gene>
<evidence type="ECO:0000313" key="1">
    <source>
        <dbReference type="EMBL" id="RRT43914.1"/>
    </source>
</evidence>
<evidence type="ECO:0000313" key="2">
    <source>
        <dbReference type="Proteomes" id="UP000287651"/>
    </source>
</evidence>
<protein>
    <submittedName>
        <fullName evidence="1">Uncharacterized protein</fullName>
    </submittedName>
</protein>
<reference evidence="1 2" key="1">
    <citation type="journal article" date="2014" name="Agronomy (Basel)">
        <title>A Draft Genome Sequence for Ensete ventricosum, the Drought-Tolerant Tree Against Hunger.</title>
        <authorList>
            <person name="Harrison J."/>
            <person name="Moore K.A."/>
            <person name="Paszkiewicz K."/>
            <person name="Jones T."/>
            <person name="Grant M."/>
            <person name="Ambacheew D."/>
            <person name="Muzemil S."/>
            <person name="Studholme D.J."/>
        </authorList>
    </citation>
    <scope>NUCLEOTIDE SEQUENCE [LARGE SCALE GENOMIC DNA]</scope>
</reference>
<feature type="non-terminal residue" evidence="1">
    <location>
        <position position="1"/>
    </location>
</feature>
<comment type="caution">
    <text evidence="1">The sequence shown here is derived from an EMBL/GenBank/DDBJ whole genome shotgun (WGS) entry which is preliminary data.</text>
</comment>